<feature type="compositionally biased region" description="Basic and acidic residues" evidence="1">
    <location>
        <begin position="811"/>
        <end position="826"/>
    </location>
</feature>
<feature type="region of interest" description="Disordered" evidence="1">
    <location>
        <begin position="1"/>
        <end position="22"/>
    </location>
</feature>
<dbReference type="EMBL" id="CALOZG010000029">
    <property type="protein sequence ID" value="CAH4033474.1"/>
    <property type="molecule type" value="Genomic_DNA"/>
</dbReference>
<proteinExistence type="predicted"/>
<feature type="region of interest" description="Disordered" evidence="1">
    <location>
        <begin position="212"/>
        <end position="295"/>
    </location>
</feature>
<feature type="region of interest" description="Disordered" evidence="1">
    <location>
        <begin position="565"/>
        <end position="826"/>
    </location>
</feature>
<organism evidence="2 3">
    <name type="scientific">Pieris brassicae</name>
    <name type="common">White butterfly</name>
    <name type="synonym">Large white butterfly</name>
    <dbReference type="NCBI Taxonomy" id="7116"/>
    <lineage>
        <taxon>Eukaryota</taxon>
        <taxon>Metazoa</taxon>
        <taxon>Ecdysozoa</taxon>
        <taxon>Arthropoda</taxon>
        <taxon>Hexapoda</taxon>
        <taxon>Insecta</taxon>
        <taxon>Pterygota</taxon>
        <taxon>Neoptera</taxon>
        <taxon>Endopterygota</taxon>
        <taxon>Lepidoptera</taxon>
        <taxon>Glossata</taxon>
        <taxon>Ditrysia</taxon>
        <taxon>Papilionoidea</taxon>
        <taxon>Pieridae</taxon>
        <taxon>Pierinae</taxon>
        <taxon>Pieris</taxon>
    </lineage>
</organism>
<feature type="compositionally biased region" description="Polar residues" evidence="1">
    <location>
        <begin position="575"/>
        <end position="589"/>
    </location>
</feature>
<name>A0A9P0TQH9_PIEBR</name>
<feature type="compositionally biased region" description="Low complexity" evidence="1">
    <location>
        <begin position="244"/>
        <end position="259"/>
    </location>
</feature>
<feature type="compositionally biased region" description="Polar residues" evidence="1">
    <location>
        <begin position="263"/>
        <end position="285"/>
    </location>
</feature>
<feature type="compositionally biased region" description="Low complexity" evidence="1">
    <location>
        <begin position="504"/>
        <end position="523"/>
    </location>
</feature>
<evidence type="ECO:0000256" key="1">
    <source>
        <dbReference type="SAM" id="MobiDB-lite"/>
    </source>
</evidence>
<sequence>MSDNSGVENDFRKADVSKKRNSIKKKVQNFSSEHDDAALVPLLQTNKDKPERNAPSAKFTLPKTKTDSLSEKDIQSVDVEKGSLSKPLYDNAIVVCNPAVVQNHMNTNVFGDMITSEVPKSSVLIEISEKKSTGFGTPLIFTTAKIHTDSKTKTAEPLHVTPVPILSTIEGNLVKSEVTYEKTNILPGKNEPTGKAFEKGKDVHSQIINKDDASGINQSKSSSNKFADQVKTSVAQPSQSNIATKSDTTKVSTVTTNRTDTTENSNVNSTVLSNKSKPDSTSSMKKLQRQKHTEETNISQNDLVIKKDSDMVKIDIKTNGTTRSDVKRFSAIHSVKSPSEQKKSIPTVKSITNTEGKEMEKLPMASKEDVTTNTEKPLTQKITTTVAKEIPKSPFVSSITSTVKPTLAQKTITSSPESKEATKSFAMSSKGETASSVATFENTSTQKSITSTNTGTELKMSSKVEASSFATQPGVTLTHKTITPIDTGAKGKDAKSFVSPKVEATTITTKPSTSSQKTTPTASEPKDKTLMSSKIDAASIVKPATASPTINTIKTEVKDATKIPVSSKHEVPTVKTGTSSTERANTTLKQEPKTSVKPISAQKMATTSTEAKSAIPTAKPEVIKPAQKTLQITTEPKVASTKIPSKSEDLSSVYKPTMAQKTTPGNTGTQGKETTKSLAMSSKLDTASIATKPGATSTQKAPSNTATEATKSPISKHEIVKPTQKVPTKGKELPTSIKTPKTLAKSDKLKSPTQMPSQSLVPGANKPRTASEVAGNAKTKVPSYIVATSKTKIGTPNKLEDSSAATTSVRQDSKDGKSDTKNPPKS</sequence>
<comment type="caution">
    <text evidence="2">The sequence shown here is derived from an EMBL/GenBank/DDBJ whole genome shotgun (WGS) entry which is preliminary data.</text>
</comment>
<feature type="compositionally biased region" description="Polar residues" evidence="1">
    <location>
        <begin position="215"/>
        <end position="243"/>
    </location>
</feature>
<feature type="region of interest" description="Disordered" evidence="1">
    <location>
        <begin position="482"/>
        <end position="530"/>
    </location>
</feature>
<reference evidence="2" key="1">
    <citation type="submission" date="2022-05" db="EMBL/GenBank/DDBJ databases">
        <authorList>
            <person name="Okamura Y."/>
        </authorList>
    </citation>
    <scope>NUCLEOTIDE SEQUENCE</scope>
</reference>
<evidence type="ECO:0000313" key="2">
    <source>
        <dbReference type="EMBL" id="CAH4033474.1"/>
    </source>
</evidence>
<accession>A0A9P0TQH9</accession>
<dbReference type="Proteomes" id="UP001152562">
    <property type="component" value="Unassembled WGS sequence"/>
</dbReference>
<dbReference type="AlphaFoldDB" id="A0A9P0TQH9"/>
<gene>
    <name evidence="2" type="ORF">PIBRA_LOCUS9752</name>
</gene>
<feature type="compositionally biased region" description="Basic and acidic residues" evidence="1">
    <location>
        <begin position="9"/>
        <end position="18"/>
    </location>
</feature>
<feature type="compositionally biased region" description="Polar residues" evidence="1">
    <location>
        <begin position="751"/>
        <end position="760"/>
    </location>
</feature>
<feature type="compositionally biased region" description="Polar residues" evidence="1">
    <location>
        <begin position="659"/>
        <end position="713"/>
    </location>
</feature>
<feature type="region of interest" description="Disordered" evidence="1">
    <location>
        <begin position="409"/>
        <end position="457"/>
    </location>
</feature>
<feature type="compositionally biased region" description="Polar residues" evidence="1">
    <location>
        <begin position="425"/>
        <end position="456"/>
    </location>
</feature>
<protein>
    <submittedName>
        <fullName evidence="2">Uncharacterized protein</fullName>
    </submittedName>
</protein>
<keyword evidence="3" id="KW-1185">Reference proteome</keyword>
<evidence type="ECO:0000313" key="3">
    <source>
        <dbReference type="Proteomes" id="UP001152562"/>
    </source>
</evidence>